<sequence>MKEWRAIMYAKSEDSCSEILKRFELRTETAIVKYIFDTWIPCKEMFVSAWTDRITHFGHTVTSRGESAHRMLKQYMPNSMNNFLSCCEKLYLAIGNNHAEYDVSRQRQQMRIRDYAQPTPQAMIFQNINLKISHFALNKIYEQLKLARQPHKSKPVNCTGFFNTVWSLPCSHKLRLYLDQEQDLQLSNIHSHLHLAKPQQLKPLLSQPDKSLSVVLDQVRSSFGALPDHQQIVTLEELRRLSQQTPKTLQEPVIVRSKGRPRRHIGSTRRDLSGFEYVEVTQKANKRSCRSCGEQGHRSDSKKCKKRKSSAEIQSDVWV</sequence>
<dbReference type="PANTHER" id="PTHR31569">
    <property type="entry name" value="SWIM-TYPE DOMAIN-CONTAINING PROTEIN"/>
    <property type="match status" value="1"/>
</dbReference>
<evidence type="ECO:0000313" key="2">
    <source>
        <dbReference type="EMBL" id="CCA17066.1"/>
    </source>
</evidence>
<name>F0W7G5_9STRA</name>
<organism evidence="2">
    <name type="scientific">Albugo laibachii Nc14</name>
    <dbReference type="NCBI Taxonomy" id="890382"/>
    <lineage>
        <taxon>Eukaryota</taxon>
        <taxon>Sar</taxon>
        <taxon>Stramenopiles</taxon>
        <taxon>Oomycota</taxon>
        <taxon>Peronosporomycetes</taxon>
        <taxon>Albuginales</taxon>
        <taxon>Albuginaceae</taxon>
        <taxon>Albugo</taxon>
    </lineage>
</organism>
<dbReference type="EMBL" id="FR824074">
    <property type="protein sequence ID" value="CCA17066.1"/>
    <property type="molecule type" value="Genomic_DNA"/>
</dbReference>
<reference evidence="2" key="2">
    <citation type="submission" date="2011-02" db="EMBL/GenBank/DDBJ databases">
        <authorList>
            <person name="MacLean D."/>
        </authorList>
    </citation>
    <scope>NUCLEOTIDE SEQUENCE</scope>
</reference>
<dbReference type="AlphaFoldDB" id="F0W7G5"/>
<evidence type="ECO:0000256" key="1">
    <source>
        <dbReference type="SAM" id="MobiDB-lite"/>
    </source>
</evidence>
<protein>
    <submittedName>
        <fullName evidence="2">Uncharacterized protein AlNc14C29G2778</fullName>
    </submittedName>
</protein>
<reference evidence="2" key="1">
    <citation type="journal article" date="2011" name="PLoS Biol.">
        <title>Gene gain and loss during evolution of obligate parasitism in the white rust pathogen of Arabidopsis thaliana.</title>
        <authorList>
            <person name="Kemen E."/>
            <person name="Gardiner A."/>
            <person name="Schultz-Larsen T."/>
            <person name="Kemen A.C."/>
            <person name="Balmuth A.L."/>
            <person name="Robert-Seilaniantz A."/>
            <person name="Bailey K."/>
            <person name="Holub E."/>
            <person name="Studholme D.J."/>
            <person name="Maclean D."/>
            <person name="Jones J.D."/>
        </authorList>
    </citation>
    <scope>NUCLEOTIDE SEQUENCE</scope>
</reference>
<proteinExistence type="predicted"/>
<dbReference type="HOGENOM" id="CLU_075690_0_0_1"/>
<feature type="region of interest" description="Disordered" evidence="1">
    <location>
        <begin position="290"/>
        <end position="319"/>
    </location>
</feature>
<gene>
    <name evidence="2" type="primary">AlNc14C29G2778</name>
    <name evidence="2" type="ORF">ALNC14_032090</name>
</gene>
<dbReference type="InterPro" id="IPR052579">
    <property type="entry name" value="Zinc_finger_SWIM"/>
</dbReference>
<dbReference type="PANTHER" id="PTHR31569:SF4">
    <property type="entry name" value="SWIM-TYPE DOMAIN-CONTAINING PROTEIN"/>
    <property type="match status" value="1"/>
</dbReference>
<accession>F0W7G5</accession>